<protein>
    <submittedName>
        <fullName evidence="2">DUF1145 domain-containing protein</fullName>
    </submittedName>
</protein>
<dbReference type="Proteomes" id="UP000319809">
    <property type="component" value="Chromosome"/>
</dbReference>
<evidence type="ECO:0000313" key="3">
    <source>
        <dbReference type="Proteomes" id="UP000319809"/>
    </source>
</evidence>
<keyword evidence="1" id="KW-1133">Transmembrane helix</keyword>
<feature type="transmembrane region" description="Helical" evidence="1">
    <location>
        <begin position="12"/>
        <end position="32"/>
    </location>
</feature>
<accession>A0A4Y5YA75</accession>
<proteinExistence type="predicted"/>
<keyword evidence="1" id="KW-0472">Membrane</keyword>
<keyword evidence="1" id="KW-0812">Transmembrane</keyword>
<dbReference type="InterPro" id="IPR009525">
    <property type="entry name" value="DUF1145"/>
</dbReference>
<dbReference type="AlphaFoldDB" id="A0A4Y5YA75"/>
<gene>
    <name evidence="2" type="ORF">FH971_01255</name>
</gene>
<sequence length="91" mass="9952">MPMSINDITLMGKAATLSMWCVVAYGLCVFSPEVSETLNLLASITAVMHILMALLTGIFLSHKNKKITDYGAILLFGLFAILDQYHSQNAD</sequence>
<dbReference type="EMBL" id="CP041036">
    <property type="protein sequence ID" value="QDE29710.1"/>
    <property type="molecule type" value="Genomic_DNA"/>
</dbReference>
<dbReference type="KEGG" id="spol:FH971_01255"/>
<feature type="transmembrane region" description="Helical" evidence="1">
    <location>
        <begin position="38"/>
        <end position="60"/>
    </location>
</feature>
<evidence type="ECO:0000313" key="2">
    <source>
        <dbReference type="EMBL" id="QDE29710.1"/>
    </source>
</evidence>
<dbReference type="Pfam" id="PF06611">
    <property type="entry name" value="DUF1145"/>
    <property type="match status" value="1"/>
</dbReference>
<keyword evidence="3" id="KW-1185">Reference proteome</keyword>
<reference evidence="2 3" key="1">
    <citation type="submission" date="2019-06" db="EMBL/GenBank/DDBJ databases">
        <title>The genome of Shewanella sp. SM1901.</title>
        <authorList>
            <person name="Cha Q."/>
        </authorList>
    </citation>
    <scope>NUCLEOTIDE SEQUENCE [LARGE SCALE GENOMIC DNA]</scope>
    <source>
        <strain evidence="2 3">SM1901</strain>
    </source>
</reference>
<name>A0A4Y5YA75_9GAMM</name>
<evidence type="ECO:0000256" key="1">
    <source>
        <dbReference type="SAM" id="Phobius"/>
    </source>
</evidence>
<organism evidence="2 3">
    <name type="scientific">Shewanella polaris</name>
    <dbReference type="NCBI Taxonomy" id="2588449"/>
    <lineage>
        <taxon>Bacteria</taxon>
        <taxon>Pseudomonadati</taxon>
        <taxon>Pseudomonadota</taxon>
        <taxon>Gammaproteobacteria</taxon>
        <taxon>Alteromonadales</taxon>
        <taxon>Shewanellaceae</taxon>
        <taxon>Shewanella</taxon>
    </lineage>
</organism>